<dbReference type="SUPFAM" id="SSF81321">
    <property type="entry name" value="Family A G protein-coupled receptor-like"/>
    <property type="match status" value="1"/>
</dbReference>
<comment type="subcellular location">
    <subcellularLocation>
        <location evidence="1">Membrane</location>
        <topology evidence="1">Multi-pass membrane protein</topology>
    </subcellularLocation>
</comment>
<name>A0A179FFV8_METCM</name>
<dbReference type="AlphaFoldDB" id="A0A179FFV8"/>
<organism evidence="7 8">
    <name type="scientific">Pochonia chlamydosporia 170</name>
    <dbReference type="NCBI Taxonomy" id="1380566"/>
    <lineage>
        <taxon>Eukaryota</taxon>
        <taxon>Fungi</taxon>
        <taxon>Dikarya</taxon>
        <taxon>Ascomycota</taxon>
        <taxon>Pezizomycotina</taxon>
        <taxon>Sordariomycetes</taxon>
        <taxon>Hypocreomycetidae</taxon>
        <taxon>Hypocreales</taxon>
        <taxon>Clavicipitaceae</taxon>
        <taxon>Pochonia</taxon>
    </lineage>
</organism>
<dbReference type="Pfam" id="PF11710">
    <property type="entry name" value="Git3"/>
    <property type="match status" value="1"/>
</dbReference>
<dbReference type="InterPro" id="IPR023041">
    <property type="entry name" value="Glucose_rcpt_Git3-like_N"/>
</dbReference>
<evidence type="ECO:0000256" key="2">
    <source>
        <dbReference type="ARBA" id="ARBA00022692"/>
    </source>
</evidence>
<evidence type="ECO:0000256" key="4">
    <source>
        <dbReference type="ARBA" id="ARBA00023136"/>
    </source>
</evidence>
<dbReference type="RefSeq" id="XP_018141611.1">
    <property type="nucleotide sequence ID" value="XM_018284754.1"/>
</dbReference>
<keyword evidence="2 5" id="KW-0812">Transmembrane</keyword>
<dbReference type="Proteomes" id="UP000078397">
    <property type="component" value="Unassembled WGS sequence"/>
</dbReference>
<keyword evidence="8" id="KW-1185">Reference proteome</keyword>
<dbReference type="GO" id="GO:0004930">
    <property type="term" value="F:G protein-coupled receptor activity"/>
    <property type="evidence" value="ECO:0007669"/>
    <property type="project" value="TreeGrafter"/>
</dbReference>
<sequence>MMEIRANVAITDEQRKVLEIVARTASTLSALGVITIITVFSLARHFRNPMHRLIFINAFYNAFDVVCTMISISGPAAGNDSALCQFQGFLNQMFPLADVSWTLAMAVNVFLIVFRRYDTVALRRLEWKYMVGITTLTFIPAFAFLFVQTQDKGHLYGSVTVWCSIAPKWVLMRILLYYIPIWSMIFAAMVLYVLVGVEIFRRGGIFQSVNQDSIRLDDGVPSTAGTASPHCDKEADWAAEVDFRSQPDHVFGSHSRVESLPGTQKHSIITTRSDAPILPVGTPRHSSLSLRQYILMPLFFFLALLTVWVAPSTNRVASFINPDYSSYPLLVAVGATGSLRGFWNGIIFITLGMKSWKKDNQEQRRARHQQ</sequence>
<evidence type="ECO:0000259" key="6">
    <source>
        <dbReference type="PROSITE" id="PS50261"/>
    </source>
</evidence>
<evidence type="ECO:0000313" key="8">
    <source>
        <dbReference type="Proteomes" id="UP000078397"/>
    </source>
</evidence>
<feature type="transmembrane region" description="Helical" evidence="5">
    <location>
        <begin position="20"/>
        <end position="42"/>
    </location>
</feature>
<evidence type="ECO:0000256" key="3">
    <source>
        <dbReference type="ARBA" id="ARBA00022989"/>
    </source>
</evidence>
<proteinExistence type="predicted"/>
<feature type="domain" description="G-protein coupled receptors family 2 profile 2" evidence="6">
    <location>
        <begin position="15"/>
        <end position="202"/>
    </location>
</feature>
<gene>
    <name evidence="7" type="ORF">VFPPC_05585</name>
</gene>
<protein>
    <submittedName>
        <fullName evidence="7">cAMP receptor (Car4)</fullName>
    </submittedName>
</protein>
<evidence type="ECO:0000256" key="1">
    <source>
        <dbReference type="ARBA" id="ARBA00004141"/>
    </source>
</evidence>
<dbReference type="PROSITE" id="PS50261">
    <property type="entry name" value="G_PROTEIN_RECEP_F2_4"/>
    <property type="match status" value="1"/>
</dbReference>
<accession>A0A179FFV8</accession>
<feature type="transmembrane region" description="Helical" evidence="5">
    <location>
        <begin position="330"/>
        <end position="351"/>
    </location>
</feature>
<reference evidence="7 8" key="1">
    <citation type="journal article" date="2016" name="PLoS Pathog.">
        <title>Biosynthesis of antibiotic leucinostatins in bio-control fungus Purpureocillium lilacinum and their inhibition on phytophthora revealed by genome mining.</title>
        <authorList>
            <person name="Wang G."/>
            <person name="Liu Z."/>
            <person name="Lin R."/>
            <person name="Li E."/>
            <person name="Mao Z."/>
            <person name="Ling J."/>
            <person name="Yang Y."/>
            <person name="Yin W.B."/>
            <person name="Xie B."/>
        </authorList>
    </citation>
    <scope>NUCLEOTIDE SEQUENCE [LARGE SCALE GENOMIC DNA]</scope>
    <source>
        <strain evidence="7">170</strain>
    </source>
</reference>
<keyword evidence="7" id="KW-0675">Receptor</keyword>
<feature type="transmembrane region" description="Helical" evidence="5">
    <location>
        <begin position="174"/>
        <end position="195"/>
    </location>
</feature>
<feature type="transmembrane region" description="Helical" evidence="5">
    <location>
        <begin position="293"/>
        <end position="310"/>
    </location>
</feature>
<feature type="transmembrane region" description="Helical" evidence="5">
    <location>
        <begin position="126"/>
        <end position="147"/>
    </location>
</feature>
<evidence type="ECO:0000256" key="5">
    <source>
        <dbReference type="SAM" id="Phobius"/>
    </source>
</evidence>
<dbReference type="EMBL" id="LSBJ02000005">
    <property type="protein sequence ID" value="OAQ64297.1"/>
    <property type="molecule type" value="Genomic_DNA"/>
</dbReference>
<dbReference type="OrthoDB" id="18453at2759"/>
<dbReference type="PANTHER" id="PTHR23112">
    <property type="entry name" value="G PROTEIN-COUPLED RECEPTOR 157-RELATED"/>
    <property type="match status" value="1"/>
</dbReference>
<keyword evidence="4 5" id="KW-0472">Membrane</keyword>
<dbReference type="GeneID" id="28848748"/>
<dbReference type="Gene3D" id="1.20.1070.10">
    <property type="entry name" value="Rhodopsin 7-helix transmembrane proteins"/>
    <property type="match status" value="1"/>
</dbReference>
<dbReference type="PANTHER" id="PTHR23112:SF0">
    <property type="entry name" value="TRANSMEMBRANE PROTEIN 116"/>
    <property type="match status" value="1"/>
</dbReference>
<dbReference type="GO" id="GO:0005886">
    <property type="term" value="C:plasma membrane"/>
    <property type="evidence" value="ECO:0007669"/>
    <property type="project" value="TreeGrafter"/>
</dbReference>
<feature type="transmembrane region" description="Helical" evidence="5">
    <location>
        <begin position="93"/>
        <end position="114"/>
    </location>
</feature>
<dbReference type="KEGG" id="pchm:VFPPC_05585"/>
<dbReference type="GO" id="GO:0007189">
    <property type="term" value="P:adenylate cyclase-activating G protein-coupled receptor signaling pathway"/>
    <property type="evidence" value="ECO:0007669"/>
    <property type="project" value="TreeGrafter"/>
</dbReference>
<feature type="transmembrane region" description="Helical" evidence="5">
    <location>
        <begin position="54"/>
        <end position="73"/>
    </location>
</feature>
<keyword evidence="3 5" id="KW-1133">Transmembrane helix</keyword>
<dbReference type="InterPro" id="IPR017981">
    <property type="entry name" value="GPCR_2-like_7TM"/>
</dbReference>
<comment type="caution">
    <text evidence="7">The sequence shown here is derived from an EMBL/GenBank/DDBJ whole genome shotgun (WGS) entry which is preliminary data.</text>
</comment>
<evidence type="ECO:0000313" key="7">
    <source>
        <dbReference type="EMBL" id="OAQ64297.1"/>
    </source>
</evidence>
<dbReference type="GO" id="GO:0007166">
    <property type="term" value="P:cell surface receptor signaling pathway"/>
    <property type="evidence" value="ECO:0007669"/>
    <property type="project" value="InterPro"/>
</dbReference>